<evidence type="ECO:0000313" key="2">
    <source>
        <dbReference type="EMBL" id="KAJ8406369.1"/>
    </source>
</evidence>
<dbReference type="Proteomes" id="UP001221898">
    <property type="component" value="Unassembled WGS sequence"/>
</dbReference>
<proteinExistence type="predicted"/>
<dbReference type="AlphaFoldDB" id="A0AAD7SPI1"/>
<keyword evidence="3" id="KW-1185">Reference proteome</keyword>
<dbReference type="EMBL" id="JAINUG010000044">
    <property type="protein sequence ID" value="KAJ8406369.1"/>
    <property type="molecule type" value="Genomic_DNA"/>
</dbReference>
<gene>
    <name evidence="2" type="ORF">AAFF_G00306000</name>
</gene>
<evidence type="ECO:0000313" key="3">
    <source>
        <dbReference type="Proteomes" id="UP001221898"/>
    </source>
</evidence>
<name>A0AAD7SPI1_9TELE</name>
<comment type="caution">
    <text evidence="2">The sequence shown here is derived from an EMBL/GenBank/DDBJ whole genome shotgun (WGS) entry which is preliminary data.</text>
</comment>
<reference evidence="2" key="1">
    <citation type="journal article" date="2023" name="Science">
        <title>Genome structures resolve the early diversification of teleost fishes.</title>
        <authorList>
            <person name="Parey E."/>
            <person name="Louis A."/>
            <person name="Montfort J."/>
            <person name="Bouchez O."/>
            <person name="Roques C."/>
            <person name="Iampietro C."/>
            <person name="Lluch J."/>
            <person name="Castinel A."/>
            <person name="Donnadieu C."/>
            <person name="Desvignes T."/>
            <person name="Floi Bucao C."/>
            <person name="Jouanno E."/>
            <person name="Wen M."/>
            <person name="Mejri S."/>
            <person name="Dirks R."/>
            <person name="Jansen H."/>
            <person name="Henkel C."/>
            <person name="Chen W.J."/>
            <person name="Zahm M."/>
            <person name="Cabau C."/>
            <person name="Klopp C."/>
            <person name="Thompson A.W."/>
            <person name="Robinson-Rechavi M."/>
            <person name="Braasch I."/>
            <person name="Lecointre G."/>
            <person name="Bobe J."/>
            <person name="Postlethwait J.H."/>
            <person name="Berthelot C."/>
            <person name="Roest Crollius H."/>
            <person name="Guiguen Y."/>
        </authorList>
    </citation>
    <scope>NUCLEOTIDE SEQUENCE</scope>
    <source>
        <strain evidence="2">NC1722</strain>
    </source>
</reference>
<accession>A0AAD7SPI1</accession>
<feature type="region of interest" description="Disordered" evidence="1">
    <location>
        <begin position="95"/>
        <end position="122"/>
    </location>
</feature>
<organism evidence="2 3">
    <name type="scientific">Aldrovandia affinis</name>
    <dbReference type="NCBI Taxonomy" id="143900"/>
    <lineage>
        <taxon>Eukaryota</taxon>
        <taxon>Metazoa</taxon>
        <taxon>Chordata</taxon>
        <taxon>Craniata</taxon>
        <taxon>Vertebrata</taxon>
        <taxon>Euteleostomi</taxon>
        <taxon>Actinopterygii</taxon>
        <taxon>Neopterygii</taxon>
        <taxon>Teleostei</taxon>
        <taxon>Notacanthiformes</taxon>
        <taxon>Halosauridae</taxon>
        <taxon>Aldrovandia</taxon>
    </lineage>
</organism>
<sequence length="122" mass="13285">MSVACPSKTKTAEGWTVNIPPSRLPVDFTGRHHVTCRVSEALMGRHFPDGRVQRRKSVSLGALCVRVFACGWGERGMVSPAQECQAWAEFLPPVAPPRTGSREAVTAVTTQDHNPPHQGRGQ</sequence>
<evidence type="ECO:0000256" key="1">
    <source>
        <dbReference type="SAM" id="MobiDB-lite"/>
    </source>
</evidence>
<protein>
    <submittedName>
        <fullName evidence="2">Uncharacterized protein</fullName>
    </submittedName>
</protein>